<dbReference type="Proteomes" id="UP000235371">
    <property type="component" value="Unassembled WGS sequence"/>
</dbReference>
<evidence type="ECO:0008006" key="9">
    <source>
        <dbReference type="Google" id="ProtNLM"/>
    </source>
</evidence>
<evidence type="ECO:0000256" key="3">
    <source>
        <dbReference type="ARBA" id="ARBA00022989"/>
    </source>
</evidence>
<dbReference type="Gene3D" id="1.20.58.340">
    <property type="entry name" value="Magnesium transport protein CorA, transmembrane region"/>
    <property type="match status" value="1"/>
</dbReference>
<keyword evidence="2 6" id="KW-0812">Transmembrane</keyword>
<dbReference type="GO" id="GO:0016020">
    <property type="term" value="C:membrane"/>
    <property type="evidence" value="ECO:0007669"/>
    <property type="project" value="UniProtKB-SubCell"/>
</dbReference>
<dbReference type="EMBL" id="KZ613848">
    <property type="protein sequence ID" value="PMD56610.1"/>
    <property type="molecule type" value="Genomic_DNA"/>
</dbReference>
<evidence type="ECO:0000256" key="4">
    <source>
        <dbReference type="ARBA" id="ARBA00023136"/>
    </source>
</evidence>
<gene>
    <name evidence="7" type="ORF">K444DRAFT_666198</name>
</gene>
<evidence type="ECO:0000256" key="5">
    <source>
        <dbReference type="SAM" id="MobiDB-lite"/>
    </source>
</evidence>
<dbReference type="GeneID" id="36595237"/>
<evidence type="ECO:0000313" key="8">
    <source>
        <dbReference type="Proteomes" id="UP000235371"/>
    </source>
</evidence>
<evidence type="ECO:0000256" key="1">
    <source>
        <dbReference type="ARBA" id="ARBA00004141"/>
    </source>
</evidence>
<protein>
    <recommendedName>
        <fullName evidence="9">Cora-domain-containing protein</fullName>
    </recommendedName>
</protein>
<feature type="region of interest" description="Disordered" evidence="5">
    <location>
        <begin position="15"/>
        <end position="49"/>
    </location>
</feature>
<comment type="subcellular location">
    <subcellularLocation>
        <location evidence="1">Membrane</location>
        <topology evidence="1">Multi-pass membrane protein</topology>
    </subcellularLocation>
</comment>
<dbReference type="RefSeq" id="XP_024733514.1">
    <property type="nucleotide sequence ID" value="XM_024887161.1"/>
</dbReference>
<reference evidence="7 8" key="1">
    <citation type="submission" date="2016-04" db="EMBL/GenBank/DDBJ databases">
        <title>A degradative enzymes factory behind the ericoid mycorrhizal symbiosis.</title>
        <authorList>
            <consortium name="DOE Joint Genome Institute"/>
            <person name="Martino E."/>
            <person name="Morin E."/>
            <person name="Grelet G."/>
            <person name="Kuo A."/>
            <person name="Kohler A."/>
            <person name="Daghino S."/>
            <person name="Barry K."/>
            <person name="Choi C."/>
            <person name="Cichocki N."/>
            <person name="Clum A."/>
            <person name="Copeland A."/>
            <person name="Hainaut M."/>
            <person name="Haridas S."/>
            <person name="Labutti K."/>
            <person name="Lindquist E."/>
            <person name="Lipzen A."/>
            <person name="Khouja H.-R."/>
            <person name="Murat C."/>
            <person name="Ohm R."/>
            <person name="Olson A."/>
            <person name="Spatafora J."/>
            <person name="Veneault-Fourrey C."/>
            <person name="Henrissat B."/>
            <person name="Grigoriev I."/>
            <person name="Martin F."/>
            <person name="Perotto S."/>
        </authorList>
    </citation>
    <scope>NUCLEOTIDE SEQUENCE [LARGE SCALE GENOMIC DNA]</scope>
    <source>
        <strain evidence="7 8">E</strain>
    </source>
</reference>
<evidence type="ECO:0000313" key="7">
    <source>
        <dbReference type="EMBL" id="PMD56610.1"/>
    </source>
</evidence>
<evidence type="ECO:0000256" key="2">
    <source>
        <dbReference type="ARBA" id="ARBA00022692"/>
    </source>
</evidence>
<dbReference type="AlphaFoldDB" id="A0A2J6T0Q4"/>
<keyword evidence="4 6" id="KW-0472">Membrane</keyword>
<proteinExistence type="predicted"/>
<name>A0A2J6T0Q4_9HELO</name>
<organism evidence="7 8">
    <name type="scientific">Hyaloscypha bicolor E</name>
    <dbReference type="NCBI Taxonomy" id="1095630"/>
    <lineage>
        <taxon>Eukaryota</taxon>
        <taxon>Fungi</taxon>
        <taxon>Dikarya</taxon>
        <taxon>Ascomycota</taxon>
        <taxon>Pezizomycotina</taxon>
        <taxon>Leotiomycetes</taxon>
        <taxon>Helotiales</taxon>
        <taxon>Hyaloscyphaceae</taxon>
        <taxon>Hyaloscypha</taxon>
        <taxon>Hyaloscypha bicolor</taxon>
    </lineage>
</organism>
<dbReference type="InParanoid" id="A0A2J6T0Q4"/>
<dbReference type="InterPro" id="IPR045863">
    <property type="entry name" value="CorA_TM1_TM2"/>
</dbReference>
<keyword evidence="8" id="KW-1185">Reference proteome</keyword>
<accession>A0A2J6T0Q4</accession>
<keyword evidence="3 6" id="KW-1133">Transmembrane helix</keyword>
<feature type="transmembrane region" description="Helical" evidence="6">
    <location>
        <begin position="462"/>
        <end position="482"/>
    </location>
</feature>
<sequence>MGGYPIRKAALIPPSSASVTIPPSSTSVTISFSSASETTPSSSTSTTRTIPNDLYGFHFDRFVEDKSNFLPQNRHRTIEIEESADGSKLSLSEKEISESEISSWLHQAPKGNGNSRTRVRLLHFSPREDFQAFRPLPVSSDTFEQVFEAFRLPRVFLRVLLSNLPFAMRFTPKHDGKSEGSVGLILRTDAFSFAQYGLCLVYDPATECISGLCIGLRTGEYKQFLLYLKGSLHYATNYMILPMVFVDFMGHMTARWLTYNRLSLLAIANSKEINVREAQDNRGLRPDLKLDLDTATRKLTFLNDEYAITESISKTQIRFLDLIEEMVGEQQKASGAGSTVWGLLGADAFQEEIAFLRQTFHSALQNIERDRQNIQGLAQTTYCLIAQKESRQNLVIARASSKIADESRKVAIWTRRDSTDMRIITVITMLFLPGTFTATLLGSSFFNFKPAEDSSIVSAWSWLYWVITVILTAAVMVGWFFVSRVQNKKMKKQLGNDNGGTELHSLHAHAITGFWTSRGDSAIWDERPVRAEETGSHESVRGFEAPDTQCGGGCGGGCGTGCGGAGCGGGCGSGSCGA</sequence>
<dbReference type="STRING" id="1095630.A0A2J6T0Q4"/>
<dbReference type="SUPFAM" id="SSF144083">
    <property type="entry name" value="Magnesium transport protein CorA, transmembrane region"/>
    <property type="match status" value="1"/>
</dbReference>
<evidence type="ECO:0000256" key="6">
    <source>
        <dbReference type="SAM" id="Phobius"/>
    </source>
</evidence>
<feature type="transmembrane region" description="Helical" evidence="6">
    <location>
        <begin position="423"/>
        <end position="442"/>
    </location>
</feature>
<dbReference type="OrthoDB" id="2830640at2759"/>